<reference evidence="9 10" key="1">
    <citation type="submission" date="2014-04" db="EMBL/GenBank/DDBJ databases">
        <authorList>
            <consortium name="DOE Joint Genome Institute"/>
            <person name="Kuo A."/>
            <person name="Zuccaro A."/>
            <person name="Kohler A."/>
            <person name="Nagy L.G."/>
            <person name="Floudas D."/>
            <person name="Copeland A."/>
            <person name="Barry K.W."/>
            <person name="Cichocki N."/>
            <person name="Veneault-Fourrey C."/>
            <person name="LaButti K."/>
            <person name="Lindquist E.A."/>
            <person name="Lipzen A."/>
            <person name="Lundell T."/>
            <person name="Morin E."/>
            <person name="Murat C."/>
            <person name="Sun H."/>
            <person name="Tunlid A."/>
            <person name="Henrissat B."/>
            <person name="Grigoriev I.V."/>
            <person name="Hibbett D.S."/>
            <person name="Martin F."/>
            <person name="Nordberg H.P."/>
            <person name="Cantor M.N."/>
            <person name="Hua S.X."/>
        </authorList>
    </citation>
    <scope>NUCLEOTIDE SEQUENCE [LARGE SCALE GENOMIC DNA]</scope>
    <source>
        <strain evidence="9 10">MAFF 305830</strain>
    </source>
</reference>
<dbReference type="PANTHER" id="PTHR45747">
    <property type="entry name" value="HISTONE-LYSINE N-METHYLTRANSFERASE E(Z)"/>
    <property type="match status" value="1"/>
</dbReference>
<dbReference type="InterPro" id="IPR045318">
    <property type="entry name" value="EZH1/2-like"/>
</dbReference>
<evidence type="ECO:0000259" key="7">
    <source>
        <dbReference type="PROSITE" id="PS50280"/>
    </source>
</evidence>
<keyword evidence="5" id="KW-0804">Transcription</keyword>
<evidence type="ECO:0000256" key="3">
    <source>
        <dbReference type="ARBA" id="ARBA00022691"/>
    </source>
</evidence>
<evidence type="ECO:0000256" key="2">
    <source>
        <dbReference type="ARBA" id="ARBA00022679"/>
    </source>
</evidence>
<evidence type="ECO:0000313" key="9">
    <source>
        <dbReference type="EMBL" id="KIM33503.1"/>
    </source>
</evidence>
<dbReference type="InterPro" id="IPR026489">
    <property type="entry name" value="CXC_dom"/>
</dbReference>
<dbReference type="HOGENOM" id="CLU_029951_0_0_1"/>
<keyword evidence="2" id="KW-0808">Transferase</keyword>
<sequence>MSTSESELTDDDAAELAPLRQLVGSVYQACWNEFYEWEPKYCSEELKKLGTNAAIESYDSVWADIEEWDTDIGSEENVEKIQIQLGEQLTLHEVKVETVKLHVDFPPVPPYEFCAYISRSINCIPLYEQVNDNNNGEPSRSLWIEWCPFVDPDETFPLAQRNDLLEAAVLEWECQPDIDNDIDIILIETVARLKGLLYDRIDDLRLLPVPILSMEDQIGIVQRWHFREPLDSMPPGWTPLSELPSYKVQTEPGELARNWCPLCVEFECVQHVGVQARLDSITSSGTWPRMIEVDRQCGDDCIFNHADTATIDPSTDAIELLDELLFNSDALEWTTSCEIAKIIAQPCWKVYKLMDAHLDEQQHLFEISNSIQAEERVRRPIRRNIVPNLEDYFPHDPCAHKGPCVDCSCALAKTWCSVACRCSQRCHRRPTGCSCSDSCNTDTCNCWRQNRECEPDRCTKCWASDGNKDCRNAPVQRREWRKTEIRRAQFGWGLFALETIRPGEFIINYTGEIYSMDTALARLIVAEYLQRNYNFGLGKKLDIDAYAAGNESRVINDHRAGESQDDRINCIVKNIWVAGDFHIVIFASRLIRTGDELLLSYGPTYWQEDLSQNTQNRYLEART</sequence>
<evidence type="ECO:0000256" key="1">
    <source>
        <dbReference type="ARBA" id="ARBA00022603"/>
    </source>
</evidence>
<evidence type="ECO:0000259" key="8">
    <source>
        <dbReference type="PROSITE" id="PS51633"/>
    </source>
</evidence>
<dbReference type="SMART" id="SM00317">
    <property type="entry name" value="SET"/>
    <property type="match status" value="1"/>
</dbReference>
<dbReference type="PROSITE" id="PS50280">
    <property type="entry name" value="SET"/>
    <property type="match status" value="1"/>
</dbReference>
<evidence type="ECO:0008006" key="11">
    <source>
        <dbReference type="Google" id="ProtNLM"/>
    </source>
</evidence>
<comment type="catalytic activity">
    <reaction evidence="6">
        <text>L-lysyl(27)-[histone H3] + 3 S-adenosyl-L-methionine = N(6),N(6),N(6)-trimethyl-L-lysyl(27)-[histone H3] + 3 S-adenosyl-L-homocysteine + 3 H(+)</text>
        <dbReference type="Rhea" id="RHEA:60292"/>
        <dbReference type="Rhea" id="RHEA-COMP:15535"/>
        <dbReference type="Rhea" id="RHEA-COMP:15548"/>
        <dbReference type="ChEBI" id="CHEBI:15378"/>
        <dbReference type="ChEBI" id="CHEBI:29969"/>
        <dbReference type="ChEBI" id="CHEBI:57856"/>
        <dbReference type="ChEBI" id="CHEBI:59789"/>
        <dbReference type="ChEBI" id="CHEBI:61961"/>
        <dbReference type="EC" id="2.1.1.356"/>
    </reaction>
</comment>
<dbReference type="EMBL" id="KN824278">
    <property type="protein sequence ID" value="KIM33503.1"/>
    <property type="molecule type" value="Genomic_DNA"/>
</dbReference>
<dbReference type="GO" id="GO:0031507">
    <property type="term" value="P:heterochromatin formation"/>
    <property type="evidence" value="ECO:0007669"/>
    <property type="project" value="TreeGrafter"/>
</dbReference>
<dbReference type="InterPro" id="IPR001214">
    <property type="entry name" value="SET_dom"/>
</dbReference>
<dbReference type="GO" id="GO:0035098">
    <property type="term" value="C:ESC/E(Z) complex"/>
    <property type="evidence" value="ECO:0007669"/>
    <property type="project" value="TreeGrafter"/>
</dbReference>
<dbReference type="Pfam" id="PF00856">
    <property type="entry name" value="SET"/>
    <property type="match status" value="1"/>
</dbReference>
<dbReference type="SUPFAM" id="SSF82199">
    <property type="entry name" value="SET domain"/>
    <property type="match status" value="1"/>
</dbReference>
<dbReference type="GO" id="GO:0003682">
    <property type="term" value="F:chromatin binding"/>
    <property type="evidence" value="ECO:0007669"/>
    <property type="project" value="TreeGrafter"/>
</dbReference>
<organism evidence="9 10">
    <name type="scientific">Serendipita vermifera MAFF 305830</name>
    <dbReference type="NCBI Taxonomy" id="933852"/>
    <lineage>
        <taxon>Eukaryota</taxon>
        <taxon>Fungi</taxon>
        <taxon>Dikarya</taxon>
        <taxon>Basidiomycota</taxon>
        <taxon>Agaricomycotina</taxon>
        <taxon>Agaricomycetes</taxon>
        <taxon>Sebacinales</taxon>
        <taxon>Serendipitaceae</taxon>
        <taxon>Serendipita</taxon>
    </lineage>
</organism>
<keyword evidence="3" id="KW-0949">S-adenosyl-L-methionine</keyword>
<keyword evidence="4" id="KW-0805">Transcription regulation</keyword>
<evidence type="ECO:0000313" key="10">
    <source>
        <dbReference type="Proteomes" id="UP000054097"/>
    </source>
</evidence>
<evidence type="ECO:0000256" key="6">
    <source>
        <dbReference type="ARBA" id="ARBA00048568"/>
    </source>
</evidence>
<dbReference type="GO" id="GO:0140951">
    <property type="term" value="F:histone H3K27 trimethyltransferase activity"/>
    <property type="evidence" value="ECO:0007669"/>
    <property type="project" value="UniProtKB-EC"/>
</dbReference>
<dbReference type="OrthoDB" id="3251722at2759"/>
<name>A0A0C2X5W6_SERVB</name>
<keyword evidence="10" id="KW-1185">Reference proteome</keyword>
<dbReference type="GO" id="GO:0032259">
    <property type="term" value="P:methylation"/>
    <property type="evidence" value="ECO:0007669"/>
    <property type="project" value="UniProtKB-KW"/>
</dbReference>
<dbReference type="Pfam" id="PF18264">
    <property type="entry name" value="preSET_CXC"/>
    <property type="match status" value="1"/>
</dbReference>
<feature type="domain" description="CXC" evidence="8">
    <location>
        <begin position="376"/>
        <end position="478"/>
    </location>
</feature>
<dbReference type="PANTHER" id="PTHR45747:SF4">
    <property type="entry name" value="HISTONE-LYSINE N-METHYLTRANSFERASE E(Z)"/>
    <property type="match status" value="1"/>
</dbReference>
<keyword evidence="1" id="KW-0489">Methyltransferase</keyword>
<proteinExistence type="predicted"/>
<dbReference type="InterPro" id="IPR041355">
    <property type="entry name" value="Pre-SET_CXC"/>
</dbReference>
<feature type="domain" description="SET" evidence="7">
    <location>
        <begin position="476"/>
        <end position="602"/>
    </location>
</feature>
<dbReference type="AlphaFoldDB" id="A0A0C2X5W6"/>
<dbReference type="Gene3D" id="2.170.270.10">
    <property type="entry name" value="SET domain"/>
    <property type="match status" value="1"/>
</dbReference>
<accession>A0A0C2X5W6</accession>
<gene>
    <name evidence="9" type="ORF">M408DRAFT_326202</name>
</gene>
<evidence type="ECO:0000256" key="4">
    <source>
        <dbReference type="ARBA" id="ARBA00023015"/>
    </source>
</evidence>
<dbReference type="PROSITE" id="PS51633">
    <property type="entry name" value="CXC"/>
    <property type="match status" value="1"/>
</dbReference>
<dbReference type="InterPro" id="IPR046341">
    <property type="entry name" value="SET_dom_sf"/>
</dbReference>
<dbReference type="Proteomes" id="UP000054097">
    <property type="component" value="Unassembled WGS sequence"/>
</dbReference>
<evidence type="ECO:0000256" key="5">
    <source>
        <dbReference type="ARBA" id="ARBA00023163"/>
    </source>
</evidence>
<dbReference type="STRING" id="933852.A0A0C2X5W6"/>
<reference evidence="10" key="2">
    <citation type="submission" date="2015-01" db="EMBL/GenBank/DDBJ databases">
        <title>Evolutionary Origins and Diversification of the Mycorrhizal Mutualists.</title>
        <authorList>
            <consortium name="DOE Joint Genome Institute"/>
            <consortium name="Mycorrhizal Genomics Consortium"/>
            <person name="Kohler A."/>
            <person name="Kuo A."/>
            <person name="Nagy L.G."/>
            <person name="Floudas D."/>
            <person name="Copeland A."/>
            <person name="Barry K.W."/>
            <person name="Cichocki N."/>
            <person name="Veneault-Fourrey C."/>
            <person name="LaButti K."/>
            <person name="Lindquist E.A."/>
            <person name="Lipzen A."/>
            <person name="Lundell T."/>
            <person name="Morin E."/>
            <person name="Murat C."/>
            <person name="Riley R."/>
            <person name="Ohm R."/>
            <person name="Sun H."/>
            <person name="Tunlid A."/>
            <person name="Henrissat B."/>
            <person name="Grigoriev I.V."/>
            <person name="Hibbett D.S."/>
            <person name="Martin F."/>
        </authorList>
    </citation>
    <scope>NUCLEOTIDE SEQUENCE [LARGE SCALE GENOMIC DNA]</scope>
    <source>
        <strain evidence="10">MAFF 305830</strain>
    </source>
</reference>
<protein>
    <recommendedName>
        <fullName evidence="11">SET domain-containing protein</fullName>
    </recommendedName>
</protein>